<dbReference type="AlphaFoldDB" id="A0A0P9CJZ0"/>
<dbReference type="EMBL" id="LJCO01000052">
    <property type="protein sequence ID" value="KPV43346.1"/>
    <property type="molecule type" value="Genomic_DNA"/>
</dbReference>
<reference evidence="1 2" key="1">
    <citation type="submission" date="2015-09" db="EMBL/GenBank/DDBJ databases">
        <title>Draft genome sequence of Alicyclobacillus ferrooxydans DSM 22381.</title>
        <authorList>
            <person name="Hemp J."/>
        </authorList>
    </citation>
    <scope>NUCLEOTIDE SEQUENCE [LARGE SCALE GENOMIC DNA]</scope>
    <source>
        <strain evidence="1 2">TC-34</strain>
    </source>
</reference>
<sequence>MRRYGWVFTILIVAAFFIMKHRSIPYAPTPDTVITTSQGIRVAAYMKMPTGSGEAWVLARKASGEYVVNVYNRQTLVHVFTAGQTVKQDSSGTTYSTTDLIRLGLMEYQATDIHVNKDGRTGYIDFKEVSGITGNNVVGNAAGGSAGNAVGNNAG</sequence>
<dbReference type="Proteomes" id="UP000050482">
    <property type="component" value="Unassembled WGS sequence"/>
</dbReference>
<evidence type="ECO:0000313" key="1">
    <source>
        <dbReference type="EMBL" id="KPV43346.1"/>
    </source>
</evidence>
<evidence type="ECO:0000313" key="2">
    <source>
        <dbReference type="Proteomes" id="UP000050482"/>
    </source>
</evidence>
<comment type="caution">
    <text evidence="1">The sequence shown here is derived from an EMBL/GenBank/DDBJ whole genome shotgun (WGS) entry which is preliminary data.</text>
</comment>
<proteinExistence type="predicted"/>
<dbReference type="PATRIC" id="fig|471514.4.peg.2402"/>
<accession>A0A0P9CJZ0</accession>
<name>A0A0P9CJZ0_9BACL</name>
<protein>
    <submittedName>
        <fullName evidence="1">Uncharacterized protein</fullName>
    </submittedName>
</protein>
<gene>
    <name evidence="1" type="ORF">AN477_12910</name>
</gene>
<organism evidence="1 2">
    <name type="scientific">Alicyclobacillus ferrooxydans</name>
    <dbReference type="NCBI Taxonomy" id="471514"/>
    <lineage>
        <taxon>Bacteria</taxon>
        <taxon>Bacillati</taxon>
        <taxon>Bacillota</taxon>
        <taxon>Bacilli</taxon>
        <taxon>Bacillales</taxon>
        <taxon>Alicyclobacillaceae</taxon>
        <taxon>Alicyclobacillus</taxon>
    </lineage>
</organism>
<dbReference type="STRING" id="471514.AN477_12910"/>
<keyword evidence="2" id="KW-1185">Reference proteome</keyword>